<comment type="subcellular location">
    <subcellularLocation>
        <location evidence="2">Cytoplasm</location>
    </subcellularLocation>
</comment>
<evidence type="ECO:0000256" key="3">
    <source>
        <dbReference type="ARBA" id="ARBA00006577"/>
    </source>
</evidence>
<dbReference type="GO" id="GO:0042026">
    <property type="term" value="P:protein refolding"/>
    <property type="evidence" value="ECO:0007669"/>
    <property type="project" value="UniProtKB-ARBA"/>
</dbReference>
<comment type="caution">
    <text evidence="11">The sequence shown here is derived from an EMBL/GenBank/DDBJ whole genome shotgun (WGS) entry which is preliminary data.</text>
</comment>
<dbReference type="Gene3D" id="3.10.50.40">
    <property type="match status" value="1"/>
</dbReference>
<evidence type="ECO:0000256" key="7">
    <source>
        <dbReference type="ARBA" id="ARBA00023235"/>
    </source>
</evidence>
<evidence type="ECO:0000313" key="11">
    <source>
        <dbReference type="EMBL" id="MFC7188614.1"/>
    </source>
</evidence>
<dbReference type="Proteomes" id="UP001596417">
    <property type="component" value="Unassembled WGS sequence"/>
</dbReference>
<comment type="catalytic activity">
    <reaction evidence="1 8 9">
        <text>[protein]-peptidylproline (omega=180) = [protein]-peptidylproline (omega=0)</text>
        <dbReference type="Rhea" id="RHEA:16237"/>
        <dbReference type="Rhea" id="RHEA-COMP:10747"/>
        <dbReference type="Rhea" id="RHEA-COMP:10748"/>
        <dbReference type="ChEBI" id="CHEBI:83833"/>
        <dbReference type="ChEBI" id="CHEBI:83834"/>
        <dbReference type="EC" id="5.2.1.8"/>
    </reaction>
</comment>
<organism evidence="11 12">
    <name type="scientific">Halocatena marina</name>
    <dbReference type="NCBI Taxonomy" id="2934937"/>
    <lineage>
        <taxon>Archaea</taxon>
        <taxon>Methanobacteriati</taxon>
        <taxon>Methanobacteriota</taxon>
        <taxon>Stenosarchaea group</taxon>
        <taxon>Halobacteria</taxon>
        <taxon>Halobacteriales</taxon>
        <taxon>Natronomonadaceae</taxon>
        <taxon>Halocatena</taxon>
    </lineage>
</organism>
<evidence type="ECO:0000256" key="2">
    <source>
        <dbReference type="ARBA" id="ARBA00004496"/>
    </source>
</evidence>
<dbReference type="RefSeq" id="WP_264555352.1">
    <property type="nucleotide sequence ID" value="NZ_CP109979.1"/>
</dbReference>
<comment type="similarity">
    <text evidence="3 9">Belongs to the FKBP-type PPIase family.</text>
</comment>
<dbReference type="InterPro" id="IPR046357">
    <property type="entry name" value="PPIase_dom_sf"/>
</dbReference>
<dbReference type="GO" id="GO:0003755">
    <property type="term" value="F:peptidyl-prolyl cis-trans isomerase activity"/>
    <property type="evidence" value="ECO:0007669"/>
    <property type="project" value="UniProtKB-UniRule"/>
</dbReference>
<dbReference type="GeneID" id="76198167"/>
<evidence type="ECO:0000256" key="4">
    <source>
        <dbReference type="ARBA" id="ARBA00022490"/>
    </source>
</evidence>
<evidence type="ECO:0000256" key="9">
    <source>
        <dbReference type="RuleBase" id="RU003915"/>
    </source>
</evidence>
<feature type="domain" description="PPIase FKBP-type" evidence="10">
    <location>
        <begin position="5"/>
        <end position="110"/>
    </location>
</feature>
<dbReference type="PROSITE" id="PS50059">
    <property type="entry name" value="FKBP_PPIASE"/>
    <property type="match status" value="1"/>
</dbReference>
<dbReference type="SUPFAM" id="SSF54534">
    <property type="entry name" value="FKBP-like"/>
    <property type="match status" value="1"/>
</dbReference>
<dbReference type="AlphaFoldDB" id="A0ABD5YKU8"/>
<reference evidence="11 12" key="1">
    <citation type="journal article" date="2019" name="Int. J. Syst. Evol. Microbiol.">
        <title>The Global Catalogue of Microorganisms (GCM) 10K type strain sequencing project: providing services to taxonomists for standard genome sequencing and annotation.</title>
        <authorList>
            <consortium name="The Broad Institute Genomics Platform"/>
            <consortium name="The Broad Institute Genome Sequencing Center for Infectious Disease"/>
            <person name="Wu L."/>
            <person name="Ma J."/>
        </authorList>
    </citation>
    <scope>NUCLEOTIDE SEQUENCE [LARGE SCALE GENOMIC DNA]</scope>
    <source>
        <strain evidence="11 12">RDMS1</strain>
    </source>
</reference>
<evidence type="ECO:0000259" key="10">
    <source>
        <dbReference type="PROSITE" id="PS50059"/>
    </source>
</evidence>
<keyword evidence="4" id="KW-0963">Cytoplasm</keyword>
<evidence type="ECO:0000313" key="12">
    <source>
        <dbReference type="Proteomes" id="UP001596417"/>
    </source>
</evidence>
<dbReference type="InterPro" id="IPR001179">
    <property type="entry name" value="PPIase_FKBP_dom"/>
</dbReference>
<name>A0ABD5YKU8_9EURY</name>
<dbReference type="EC" id="5.2.1.8" evidence="9"/>
<keyword evidence="7 8" id="KW-0413">Isomerase</keyword>
<dbReference type="PANTHER" id="PTHR47861">
    <property type="entry name" value="FKBP-TYPE PEPTIDYL-PROLYL CIS-TRANS ISOMERASE SLYD"/>
    <property type="match status" value="1"/>
</dbReference>
<dbReference type="PANTHER" id="PTHR47861:SF3">
    <property type="entry name" value="FKBP-TYPE PEPTIDYL-PROLYL CIS-TRANS ISOMERASE SLYD"/>
    <property type="match status" value="1"/>
</dbReference>
<dbReference type="EMBL" id="JBHTAX010000001">
    <property type="protein sequence ID" value="MFC7188614.1"/>
    <property type="molecule type" value="Genomic_DNA"/>
</dbReference>
<keyword evidence="12" id="KW-1185">Reference proteome</keyword>
<protein>
    <recommendedName>
        <fullName evidence="9">Peptidyl-prolyl cis-trans isomerase</fullName>
        <ecNumber evidence="9">5.2.1.8</ecNumber>
    </recommendedName>
</protein>
<evidence type="ECO:0000256" key="6">
    <source>
        <dbReference type="ARBA" id="ARBA00023186"/>
    </source>
</evidence>
<dbReference type="Pfam" id="PF00254">
    <property type="entry name" value="FKBP_C"/>
    <property type="match status" value="1"/>
</dbReference>
<sequence length="162" mass="17634">MIEEGAVAVIHFVGRLAGDDAGAVFDTSDVDVALEEGIYHNNRDYAPLEIQIGDESTFPEIEAAVQTMNEGETRTIRLDPEEAFGTHHEDRIVEVPRADLEAQSETTATEGDLVGSDLTDGIDDACTGWITDVTADTVEIDFNHELAGEPVEFEIRLLSVDD</sequence>
<evidence type="ECO:0000256" key="1">
    <source>
        <dbReference type="ARBA" id="ARBA00000971"/>
    </source>
</evidence>
<evidence type="ECO:0000256" key="8">
    <source>
        <dbReference type="PROSITE-ProRule" id="PRU00277"/>
    </source>
</evidence>
<dbReference type="GO" id="GO:0005737">
    <property type="term" value="C:cytoplasm"/>
    <property type="evidence" value="ECO:0007669"/>
    <property type="project" value="UniProtKB-SubCell"/>
</dbReference>
<keyword evidence="5 8" id="KW-0697">Rotamase</keyword>
<accession>A0ABD5YKU8</accession>
<evidence type="ECO:0000256" key="5">
    <source>
        <dbReference type="ARBA" id="ARBA00023110"/>
    </source>
</evidence>
<gene>
    <name evidence="11" type="ORF">ACFQL7_01270</name>
</gene>
<keyword evidence="6" id="KW-0143">Chaperone</keyword>
<proteinExistence type="inferred from homology"/>